<dbReference type="AlphaFoldDB" id="A0A7D5THX6"/>
<accession>A0A7D5THX6</accession>
<reference evidence="3 4" key="1">
    <citation type="submission" date="2020-07" db="EMBL/GenBank/DDBJ databases">
        <title>Halosimplex litoreum sp. nov. and Halosimplex rubrum sp. nov., isolated from different salt environments.</title>
        <authorList>
            <person name="Cui H."/>
        </authorList>
    </citation>
    <scope>NUCLEOTIDE SEQUENCE [LARGE SCALE GENOMIC DNA]</scope>
    <source>
        <strain evidence="3 4">R2</strain>
    </source>
</reference>
<dbReference type="PROSITE" id="PS51318">
    <property type="entry name" value="TAT"/>
    <property type="match status" value="1"/>
</dbReference>
<dbReference type="InterPro" id="IPR015943">
    <property type="entry name" value="WD40/YVTN_repeat-like_dom_sf"/>
</dbReference>
<organism evidence="3 4">
    <name type="scientific">Halosimplex pelagicum</name>
    <dbReference type="NCBI Taxonomy" id="869886"/>
    <lineage>
        <taxon>Archaea</taxon>
        <taxon>Methanobacteriati</taxon>
        <taxon>Methanobacteriota</taxon>
        <taxon>Stenosarchaea group</taxon>
        <taxon>Halobacteria</taxon>
        <taxon>Halobacteriales</taxon>
        <taxon>Haloarculaceae</taxon>
        <taxon>Halosimplex</taxon>
    </lineage>
</organism>
<dbReference type="InterPro" id="IPR018391">
    <property type="entry name" value="PQQ_b-propeller_rpt"/>
</dbReference>
<gene>
    <name evidence="3" type="ORF">HZS54_17385</name>
</gene>
<dbReference type="InterPro" id="IPR002372">
    <property type="entry name" value="PQQ_rpt_dom"/>
</dbReference>
<dbReference type="PANTHER" id="PTHR34512">
    <property type="entry name" value="CELL SURFACE PROTEIN"/>
    <property type="match status" value="1"/>
</dbReference>
<proteinExistence type="predicted"/>
<dbReference type="GeneID" id="56084400"/>
<evidence type="ECO:0000313" key="4">
    <source>
        <dbReference type="Proteomes" id="UP000509346"/>
    </source>
</evidence>
<dbReference type="SUPFAM" id="SSF50998">
    <property type="entry name" value="Quinoprotein alcohol dehydrogenase-like"/>
    <property type="match status" value="1"/>
</dbReference>
<dbReference type="EMBL" id="CP058909">
    <property type="protein sequence ID" value="QLH83296.1"/>
    <property type="molecule type" value="Genomic_DNA"/>
</dbReference>
<dbReference type="SMART" id="SM00564">
    <property type="entry name" value="PQQ"/>
    <property type="match status" value="5"/>
</dbReference>
<evidence type="ECO:0000313" key="3">
    <source>
        <dbReference type="EMBL" id="QLH83296.1"/>
    </source>
</evidence>
<dbReference type="KEGG" id="hpel:HZS54_17385"/>
<dbReference type="InterPro" id="IPR011047">
    <property type="entry name" value="Quinoprotein_ADH-like_sf"/>
</dbReference>
<dbReference type="Pfam" id="PF13360">
    <property type="entry name" value="PQQ_2"/>
    <property type="match status" value="1"/>
</dbReference>
<dbReference type="InterPro" id="IPR006311">
    <property type="entry name" value="TAT_signal"/>
</dbReference>
<protein>
    <submittedName>
        <fullName evidence="3">PQQ-like beta-propeller repeat protein</fullName>
    </submittedName>
</protein>
<sequence>MDATPGRRSVLRAAGAVGAAAFTGCPADLGGFGDSGPAETDWPSQRFGPRNTAVHPSASGPGGDLSVAWTADYLADPVGESDGVSIQGPPIVLDGTVVSSAYIFVDGEQMTVVSAFDLESGERQWERSFPFGDLEDYLEVPPSATIGSDGRRVLVETATDEPALTALSPADGETEWSRPLERPLASPVTAAGGSVVAGEQLFTVHDTEDGTRQSRYSYEGDEFEKLVWTSQYPPTVTEDTIYAPAYRELHAIDRESGERRWTATNDFYSIAKAKWSAPFNPPVVADGVAYATAGYIDSSDTGGMVALDTEDGSVLWTALPDGTRPEDFDGRDYRSEQTALYGVPILLGGTLYAHGYERGEWGLFAVDPDDGSVERLRATGADVGADGLLYGLTDGKGATVQAFDPASDRVAGTATVDGWDPARGGYHAVAGEYLVLTTTEGVAAFGPN</sequence>
<dbReference type="PANTHER" id="PTHR34512:SF30">
    <property type="entry name" value="OUTER MEMBRANE PROTEIN ASSEMBLY FACTOR BAMB"/>
    <property type="match status" value="1"/>
</dbReference>
<dbReference type="PROSITE" id="PS51257">
    <property type="entry name" value="PROKAR_LIPOPROTEIN"/>
    <property type="match status" value="1"/>
</dbReference>
<name>A0A7D5THX6_9EURY</name>
<feature type="domain" description="Pyrrolo-quinoline quinone repeat" evidence="2">
    <location>
        <begin position="111"/>
        <end position="373"/>
    </location>
</feature>
<dbReference type="OrthoDB" id="136681at2157"/>
<dbReference type="Proteomes" id="UP000509346">
    <property type="component" value="Chromosome"/>
</dbReference>
<feature type="region of interest" description="Disordered" evidence="1">
    <location>
        <begin position="32"/>
        <end position="61"/>
    </location>
</feature>
<dbReference type="Gene3D" id="2.130.10.10">
    <property type="entry name" value="YVTN repeat-like/Quinoprotein amine dehydrogenase"/>
    <property type="match status" value="1"/>
</dbReference>
<dbReference type="RefSeq" id="WP_179918345.1">
    <property type="nucleotide sequence ID" value="NZ_CP058909.1"/>
</dbReference>
<evidence type="ECO:0000256" key="1">
    <source>
        <dbReference type="SAM" id="MobiDB-lite"/>
    </source>
</evidence>
<keyword evidence="4" id="KW-1185">Reference proteome</keyword>
<evidence type="ECO:0000259" key="2">
    <source>
        <dbReference type="Pfam" id="PF13360"/>
    </source>
</evidence>